<feature type="region of interest" description="Disordered" evidence="1">
    <location>
        <begin position="316"/>
        <end position="592"/>
    </location>
</feature>
<evidence type="ECO:0000313" key="2">
    <source>
        <dbReference type="EMBL" id="MEZ3182339.1"/>
    </source>
</evidence>
<feature type="region of interest" description="Disordered" evidence="1">
    <location>
        <begin position="224"/>
        <end position="244"/>
    </location>
</feature>
<protein>
    <submittedName>
        <fullName evidence="2">Uncharacterized protein</fullName>
    </submittedName>
</protein>
<dbReference type="EMBL" id="JAHWZY010000040">
    <property type="protein sequence ID" value="MEZ3182339.1"/>
    <property type="molecule type" value="Genomic_DNA"/>
</dbReference>
<feature type="compositionally biased region" description="Low complexity" evidence="1">
    <location>
        <begin position="316"/>
        <end position="329"/>
    </location>
</feature>
<accession>A0ABV4J5Y7</accession>
<feature type="compositionally biased region" description="Basic and acidic residues" evidence="1">
    <location>
        <begin position="580"/>
        <end position="592"/>
    </location>
</feature>
<evidence type="ECO:0000313" key="3">
    <source>
        <dbReference type="Proteomes" id="UP001567537"/>
    </source>
</evidence>
<name>A0ABV4J5Y7_9ACTN</name>
<keyword evidence="3" id="KW-1185">Reference proteome</keyword>
<proteinExistence type="predicted"/>
<feature type="compositionally biased region" description="Low complexity" evidence="1">
    <location>
        <begin position="393"/>
        <end position="409"/>
    </location>
</feature>
<gene>
    <name evidence="2" type="ORF">KYY02_27905</name>
</gene>
<dbReference type="RefSeq" id="WP_371242884.1">
    <property type="nucleotide sequence ID" value="NZ_JAHWZY010000040.1"/>
</dbReference>
<comment type="caution">
    <text evidence="2">The sequence shown here is derived from an EMBL/GenBank/DDBJ whole genome shotgun (WGS) entry which is preliminary data.</text>
</comment>
<feature type="compositionally biased region" description="Polar residues" evidence="1">
    <location>
        <begin position="527"/>
        <end position="545"/>
    </location>
</feature>
<dbReference type="Proteomes" id="UP001567537">
    <property type="component" value="Unassembled WGS sequence"/>
</dbReference>
<organism evidence="2 3">
    <name type="scientific">Streptomyces pimonensis</name>
    <dbReference type="NCBI Taxonomy" id="2860288"/>
    <lineage>
        <taxon>Bacteria</taxon>
        <taxon>Bacillati</taxon>
        <taxon>Actinomycetota</taxon>
        <taxon>Actinomycetes</taxon>
        <taxon>Kitasatosporales</taxon>
        <taxon>Streptomycetaceae</taxon>
        <taxon>Streptomyces</taxon>
    </lineage>
</organism>
<sequence>MTDKKHEADLERVSQQNFLTDFTRGVEERPAIDPLSRLMRTAVESTPVGQALQGRTNFENHSLNAMVDLVEQTDPEDLESSGKALWSARDAIKDAARELDGHIERVHWVGESGEAFRKWGRSLVTDTYALSDFAGGAGDQITAAAVGLADVRKAMPPRDTRADAMRPGQFPKDERVESNDEYTAALKVEKNRQEAINQMNRLSSYYAVSQEQLAALEPPKFKAMPDVGVPRPEPEFGKGPGKIFEAPTSRAVRGIEPGSPEERRLATAVNGHTTPQDMRGLAAPEDAATNQIIDLDAPVGTTIDSVGVLPSSAATAAGQTTPTGIPGTASGTANQATNGFGTPPPPVLSGRSDGRPSGARPALPVAAQGRTSAVRGSASGVTPGHTAAGAPLGQVGRAAAAGVPVAQGRTPTAQPLPMGPGVSGGTPRVGGTATPRAAGSTVTGAGSAGGVVGGRPSTATGGPVRGGQRISPGTVAGAGTVSGSRPSVGGLGQSGVFGAPGFPARPGSSPGNARGGSAVPGIVGNPAAQQSAVNATRNGMTQGGTSLVRGPGGRGRSGENRRAEGVQQPPRVAGGEETGDSGKPRHDAPPVN</sequence>
<feature type="compositionally biased region" description="Polar residues" evidence="1">
    <location>
        <begin position="330"/>
        <end position="340"/>
    </location>
</feature>
<feature type="region of interest" description="Disordered" evidence="1">
    <location>
        <begin position="158"/>
        <end position="178"/>
    </location>
</feature>
<evidence type="ECO:0000256" key="1">
    <source>
        <dbReference type="SAM" id="MobiDB-lite"/>
    </source>
</evidence>
<reference evidence="2 3" key="1">
    <citation type="journal article" date="2021" name="Res Sq">
        <title>Streptomyces Pimoensis sp. nov., Isolated From the Taklimakan Desert in Xinjiang, China.</title>
        <authorList>
            <person name="Zhang P."/>
            <person name="Luo X."/>
            <person name="Luo X."/>
            <person name="Liu Z."/>
            <person name="Xia Z."/>
            <person name="Wan C."/>
            <person name="zhang L."/>
        </authorList>
    </citation>
    <scope>NUCLEOTIDE SEQUENCE [LARGE SCALE GENOMIC DNA]</scope>
    <source>
        <strain evidence="2 3">TRM75549</strain>
    </source>
</reference>